<proteinExistence type="predicted"/>
<comment type="caution">
    <text evidence="1">The sequence shown here is derived from an EMBL/GenBank/DDBJ whole genome shotgun (WGS) entry which is preliminary data.</text>
</comment>
<organism evidence="1 2">
    <name type="scientific">Pseudomonas imrae</name>
    <dbReference type="NCBI Taxonomy" id="2992837"/>
    <lineage>
        <taxon>Bacteria</taxon>
        <taxon>Pseudomonadati</taxon>
        <taxon>Pseudomonadota</taxon>
        <taxon>Gammaproteobacteria</taxon>
        <taxon>Pseudomonadales</taxon>
        <taxon>Pseudomonadaceae</taxon>
        <taxon>Pseudomonas</taxon>
    </lineage>
</organism>
<dbReference type="EMBL" id="JAPEQY010000015">
    <property type="protein sequence ID" value="MFO2479461.1"/>
    <property type="molecule type" value="Genomic_DNA"/>
</dbReference>
<keyword evidence="2" id="KW-1185">Reference proteome</keyword>
<protein>
    <submittedName>
        <fullName evidence="1">Uncharacterized protein</fullName>
    </submittedName>
</protein>
<accession>A0ACC7PIM5</accession>
<gene>
    <name evidence="1" type="ORF">OOJ96_18830</name>
</gene>
<sequence>MPALSAQLTAIQSADVYIIDGLQRTNAIRQTMNEMEGAARTLFLEREIRLELWINIPFGAIAYRMLLLNAGQRPMSVKHQVEVLSSKLVDDLQSVQDLTIFRASDTRRRSQPGQFQLAKLAQAFQAWLQGQPNLDLRNSVMEELLAESAIEVLGHSVADSLTPQPVDEDGFSQLVSWIVQLDVALGVDNLQFLGNETVLLGIAAAVGALERNETLSPRVWPALRSLLNSARVDARDALGLNTFESLRQGIDASKTNVGVATRDMIFSAFKEFIRGAADTDMNECWRIGAARD</sequence>
<evidence type="ECO:0000313" key="1">
    <source>
        <dbReference type="EMBL" id="MFO2479461.1"/>
    </source>
</evidence>
<evidence type="ECO:0000313" key="2">
    <source>
        <dbReference type="Proteomes" id="UP001637618"/>
    </source>
</evidence>
<dbReference type="Proteomes" id="UP001637618">
    <property type="component" value="Unassembled WGS sequence"/>
</dbReference>
<name>A0ACC7PIM5_9PSED</name>
<reference evidence="1" key="1">
    <citation type="submission" date="2022-11" db="EMBL/GenBank/DDBJ databases">
        <title>Draft genome sequences of strains of Pseudomonas imrae sp. nov.</title>
        <authorList>
            <person name="Salva Serra F."/>
            <person name="Nimje P."/>
            <person name="Moore E.R.B."/>
            <person name="Marathe N.P."/>
        </authorList>
    </citation>
    <scope>NUCLEOTIDE SEQUENCE</scope>
    <source>
        <strain evidence="1">15FMM2</strain>
    </source>
</reference>